<accession>A0A6I9WAZ0</accession>
<dbReference type="PANTHER" id="PTHR42807:SF1">
    <property type="entry name" value="GLUTARYL-COA DEHYDROGENASE, MITOCHONDRIAL"/>
    <property type="match status" value="1"/>
</dbReference>
<dbReference type="InterPro" id="IPR006091">
    <property type="entry name" value="Acyl-CoA_Oxase/DH_mid-dom"/>
</dbReference>
<gene>
    <name evidence="18" type="primary">LOC105426481</name>
</gene>
<evidence type="ECO:0000256" key="5">
    <source>
        <dbReference type="ARBA" id="ARBA00022827"/>
    </source>
</evidence>
<dbReference type="InterPro" id="IPR037069">
    <property type="entry name" value="AcylCoA_DH/ox_N_sf"/>
</dbReference>
<comment type="cofactor">
    <cofactor evidence="1 13">
        <name>FAD</name>
        <dbReference type="ChEBI" id="CHEBI:57692"/>
    </cofactor>
</comment>
<comment type="catalytic activity">
    <reaction evidence="12">
        <text>glutaryl-CoA + oxidized [electron-transfer flavoprotein] + 2 H(+) = (2E)-butenoyl-CoA + reduced [electron-transfer flavoprotein] + CO2</text>
        <dbReference type="Rhea" id="RHEA:13389"/>
        <dbReference type="Rhea" id="RHEA-COMP:10685"/>
        <dbReference type="Rhea" id="RHEA-COMP:10686"/>
        <dbReference type="ChEBI" id="CHEBI:15378"/>
        <dbReference type="ChEBI" id="CHEBI:16526"/>
        <dbReference type="ChEBI" id="CHEBI:57332"/>
        <dbReference type="ChEBI" id="CHEBI:57378"/>
        <dbReference type="ChEBI" id="CHEBI:57692"/>
        <dbReference type="ChEBI" id="CHEBI:58307"/>
        <dbReference type="EC" id="1.3.8.6"/>
    </reaction>
</comment>
<evidence type="ECO:0000313" key="17">
    <source>
        <dbReference type="Proteomes" id="UP000504615"/>
    </source>
</evidence>
<dbReference type="GeneID" id="105426481"/>
<feature type="domain" description="Acyl-CoA oxidase/dehydrogenase middle" evidence="15">
    <location>
        <begin position="161"/>
        <end position="256"/>
    </location>
</feature>
<dbReference type="OrthoDB" id="435240at2759"/>
<dbReference type="InterPro" id="IPR013786">
    <property type="entry name" value="AcylCoA_DH/ox_N"/>
</dbReference>
<evidence type="ECO:0000256" key="12">
    <source>
        <dbReference type="ARBA" id="ARBA00049493"/>
    </source>
</evidence>
<dbReference type="InterPro" id="IPR052033">
    <property type="entry name" value="Glutaryl-CoA_DH_mitochondrial"/>
</dbReference>
<dbReference type="GO" id="GO:0004361">
    <property type="term" value="F:glutaryl-CoA dehydrogenase activity"/>
    <property type="evidence" value="ECO:0007669"/>
    <property type="project" value="UniProtKB-EC"/>
</dbReference>
<dbReference type="Gene3D" id="1.20.140.10">
    <property type="entry name" value="Butyryl-CoA Dehydrogenase, subunit A, domain 3"/>
    <property type="match status" value="1"/>
</dbReference>
<feature type="domain" description="Acyl-CoA dehydrogenase/oxidase N-terminal" evidence="16">
    <location>
        <begin position="46"/>
        <end position="157"/>
    </location>
</feature>
<dbReference type="InterPro" id="IPR036250">
    <property type="entry name" value="AcylCo_DH-like_C"/>
</dbReference>
<dbReference type="GO" id="GO:0050660">
    <property type="term" value="F:flavin adenine dinucleotide binding"/>
    <property type="evidence" value="ECO:0007669"/>
    <property type="project" value="InterPro"/>
</dbReference>
<dbReference type="Pfam" id="PF00441">
    <property type="entry name" value="Acyl-CoA_dh_1"/>
    <property type="match status" value="1"/>
</dbReference>
<keyword evidence="4 13" id="KW-0285">Flavoprotein</keyword>
<keyword evidence="8" id="KW-0496">Mitochondrion</keyword>
<keyword evidence="6" id="KW-0809">Transit peptide</keyword>
<evidence type="ECO:0000313" key="18">
    <source>
        <dbReference type="RefSeq" id="XP_011636026.1"/>
    </source>
</evidence>
<evidence type="ECO:0000256" key="11">
    <source>
        <dbReference type="ARBA" id="ARBA00039033"/>
    </source>
</evidence>
<evidence type="ECO:0000256" key="8">
    <source>
        <dbReference type="ARBA" id="ARBA00023128"/>
    </source>
</evidence>
<keyword evidence="17" id="KW-1185">Reference proteome</keyword>
<evidence type="ECO:0000256" key="4">
    <source>
        <dbReference type="ARBA" id="ARBA00022630"/>
    </source>
</evidence>
<dbReference type="AlphaFoldDB" id="A0A6I9WAZ0"/>
<keyword evidence="7 13" id="KW-0560">Oxidoreductase</keyword>
<name>A0A6I9WAZ0_9HYME</name>
<comment type="similarity">
    <text evidence="3 13">Belongs to the acyl-CoA dehydrogenase family.</text>
</comment>
<evidence type="ECO:0000256" key="1">
    <source>
        <dbReference type="ARBA" id="ARBA00001974"/>
    </source>
</evidence>
<evidence type="ECO:0000256" key="9">
    <source>
        <dbReference type="ARBA" id="ARBA00037899"/>
    </source>
</evidence>
<evidence type="ECO:0000259" key="14">
    <source>
        <dbReference type="Pfam" id="PF00441"/>
    </source>
</evidence>
<evidence type="ECO:0000256" key="2">
    <source>
        <dbReference type="ARBA" id="ARBA00004305"/>
    </source>
</evidence>
<dbReference type="SUPFAM" id="SSF56645">
    <property type="entry name" value="Acyl-CoA dehydrogenase NM domain-like"/>
    <property type="match status" value="1"/>
</dbReference>
<dbReference type="InterPro" id="IPR009075">
    <property type="entry name" value="AcylCo_DH/oxidase_C"/>
</dbReference>
<dbReference type="CDD" id="cd01151">
    <property type="entry name" value="GCD"/>
    <property type="match status" value="1"/>
</dbReference>
<comment type="pathway">
    <text evidence="10">Amino-acid metabolism; tryptophan metabolism.</text>
</comment>
<dbReference type="SUPFAM" id="SSF47203">
    <property type="entry name" value="Acyl-CoA dehydrogenase C-terminal domain-like"/>
    <property type="match status" value="1"/>
</dbReference>
<dbReference type="FunFam" id="2.40.110.10:FF:000008">
    <property type="entry name" value="Glutaryl-CoA dehydrogenase, mitochondrial"/>
    <property type="match status" value="1"/>
</dbReference>
<dbReference type="RefSeq" id="XP_011636026.1">
    <property type="nucleotide sequence ID" value="XM_011637724.2"/>
</dbReference>
<dbReference type="FunFam" id="1.20.140.10:FF:000006">
    <property type="entry name" value="Glutaryl-CoA dehydrogenase, mitochondrial"/>
    <property type="match status" value="1"/>
</dbReference>
<dbReference type="GO" id="GO:0005743">
    <property type="term" value="C:mitochondrial inner membrane"/>
    <property type="evidence" value="ECO:0007669"/>
    <property type="project" value="TreeGrafter"/>
</dbReference>
<dbReference type="InterPro" id="IPR046373">
    <property type="entry name" value="Acyl-CoA_Oxase/DH_mid-dom_sf"/>
</dbReference>
<dbReference type="InterPro" id="IPR006089">
    <property type="entry name" value="Acyl-CoA_DH_CS"/>
</dbReference>
<sequence>MASHLLVRVSRLCRVNSTRQISASTSLRGRPAFNWEDPFDLQSQLTQDEVLMRDQFRSYCQEQLLPGVIEANRKEHFDREIIKQMGQLGVLGCTMKGYGAAGVSSVAYGLLAKEIESVDSGYRSAFSVQSSLSAGAIYMFGSDAQKDRFLPKMVSGEKIGCFGLTEPNHGSDAGSMETRATYDSNRKVYKLNGSKTWISNSPIADVLIVWAKCDDGNVRGFIIERKAAGDSLSTPKIEGKFSLRTSITGMILMDNVIVPEENLLNVVGLKGPFSCLSNARYGIAWGALGAAEACLKIARGYTLERQQFKRPLAANQLVQKKLADMMCDIALGLQACLRVGRLKDENKAAPEMISIIKRNSAVKALEIARTARDMLGGNGISDEYHVIRHMMNLETVNTYEGTNDIHALILGRAVTGIPAFSG</sequence>
<evidence type="ECO:0000256" key="6">
    <source>
        <dbReference type="ARBA" id="ARBA00022946"/>
    </source>
</evidence>
<comment type="subcellular location">
    <subcellularLocation>
        <location evidence="2">Mitochondrion matrix</location>
    </subcellularLocation>
</comment>
<organism evidence="17 18">
    <name type="scientific">Pogonomyrmex barbatus</name>
    <name type="common">red harvester ant</name>
    <dbReference type="NCBI Taxonomy" id="144034"/>
    <lineage>
        <taxon>Eukaryota</taxon>
        <taxon>Metazoa</taxon>
        <taxon>Ecdysozoa</taxon>
        <taxon>Arthropoda</taxon>
        <taxon>Hexapoda</taxon>
        <taxon>Insecta</taxon>
        <taxon>Pterygota</taxon>
        <taxon>Neoptera</taxon>
        <taxon>Endopterygota</taxon>
        <taxon>Hymenoptera</taxon>
        <taxon>Apocrita</taxon>
        <taxon>Aculeata</taxon>
        <taxon>Formicoidea</taxon>
        <taxon>Formicidae</taxon>
        <taxon>Myrmicinae</taxon>
        <taxon>Pogonomyrmex</taxon>
    </lineage>
</organism>
<dbReference type="KEGG" id="pbar:105426481"/>
<dbReference type="Gene3D" id="1.10.540.10">
    <property type="entry name" value="Acyl-CoA dehydrogenase/oxidase, N-terminal domain"/>
    <property type="match status" value="1"/>
</dbReference>
<dbReference type="Gene3D" id="2.40.110.10">
    <property type="entry name" value="Butyryl-CoA Dehydrogenase, subunit A, domain 2"/>
    <property type="match status" value="1"/>
</dbReference>
<dbReference type="PANTHER" id="PTHR42807">
    <property type="entry name" value="GLUTARYL-COA DEHYDROGENASE, MITOCHONDRIAL"/>
    <property type="match status" value="1"/>
</dbReference>
<keyword evidence="5 13" id="KW-0274">FAD</keyword>
<proteinExistence type="inferred from homology"/>
<protein>
    <recommendedName>
        <fullName evidence="11">glutaryl-CoA dehydrogenase (ETF)</fullName>
        <ecNumber evidence="11">1.3.8.6</ecNumber>
    </recommendedName>
</protein>
<dbReference type="FunFam" id="1.10.540.10:FF:000003">
    <property type="entry name" value="glutaryl-CoA dehydrogenase, mitochondrial"/>
    <property type="match status" value="1"/>
</dbReference>
<feature type="domain" description="Acyl-CoA dehydrogenase/oxidase C-terminal" evidence="14">
    <location>
        <begin position="274"/>
        <end position="414"/>
    </location>
</feature>
<dbReference type="GO" id="GO:0005759">
    <property type="term" value="C:mitochondrial matrix"/>
    <property type="evidence" value="ECO:0007669"/>
    <property type="project" value="UniProtKB-SubCell"/>
</dbReference>
<evidence type="ECO:0000259" key="16">
    <source>
        <dbReference type="Pfam" id="PF02771"/>
    </source>
</evidence>
<dbReference type="Proteomes" id="UP000504615">
    <property type="component" value="Unplaced"/>
</dbReference>
<dbReference type="GO" id="GO:0000062">
    <property type="term" value="F:fatty-acyl-CoA binding"/>
    <property type="evidence" value="ECO:0007669"/>
    <property type="project" value="TreeGrafter"/>
</dbReference>
<dbReference type="Pfam" id="PF02771">
    <property type="entry name" value="Acyl-CoA_dh_N"/>
    <property type="match status" value="1"/>
</dbReference>
<dbReference type="GO" id="GO:0033539">
    <property type="term" value="P:fatty acid beta-oxidation using acyl-CoA dehydrogenase"/>
    <property type="evidence" value="ECO:0007669"/>
    <property type="project" value="TreeGrafter"/>
</dbReference>
<reference evidence="18" key="1">
    <citation type="submission" date="2025-08" db="UniProtKB">
        <authorList>
            <consortium name="RefSeq"/>
        </authorList>
    </citation>
    <scope>IDENTIFICATION</scope>
</reference>
<dbReference type="EC" id="1.3.8.6" evidence="11"/>
<evidence type="ECO:0000259" key="15">
    <source>
        <dbReference type="Pfam" id="PF02770"/>
    </source>
</evidence>
<evidence type="ECO:0000256" key="10">
    <source>
        <dbReference type="ARBA" id="ARBA00037927"/>
    </source>
</evidence>
<comment type="pathway">
    <text evidence="9">Amino-acid metabolism; lysine degradation.</text>
</comment>
<evidence type="ECO:0000256" key="7">
    <source>
        <dbReference type="ARBA" id="ARBA00023002"/>
    </source>
</evidence>
<evidence type="ECO:0000256" key="13">
    <source>
        <dbReference type="RuleBase" id="RU362125"/>
    </source>
</evidence>
<dbReference type="Pfam" id="PF02770">
    <property type="entry name" value="Acyl-CoA_dh_M"/>
    <property type="match status" value="1"/>
</dbReference>
<dbReference type="PROSITE" id="PS00073">
    <property type="entry name" value="ACYL_COA_DH_2"/>
    <property type="match status" value="1"/>
</dbReference>
<evidence type="ECO:0000256" key="3">
    <source>
        <dbReference type="ARBA" id="ARBA00009347"/>
    </source>
</evidence>
<dbReference type="GO" id="GO:0046949">
    <property type="term" value="P:fatty-acyl-CoA biosynthetic process"/>
    <property type="evidence" value="ECO:0007669"/>
    <property type="project" value="TreeGrafter"/>
</dbReference>
<dbReference type="InterPro" id="IPR009100">
    <property type="entry name" value="AcylCoA_DH/oxidase_NM_dom_sf"/>
</dbReference>